<gene>
    <name evidence="1" type="ORF">N7U66_03370</name>
</gene>
<dbReference type="RefSeq" id="WP_267677322.1">
    <property type="nucleotide sequence ID" value="NZ_CP113088.1"/>
</dbReference>
<accession>A0A9E8MXL2</accession>
<dbReference type="EMBL" id="CP113088">
    <property type="protein sequence ID" value="WAC02724.1"/>
    <property type="molecule type" value="Genomic_DNA"/>
</dbReference>
<proteinExistence type="predicted"/>
<reference evidence="1" key="1">
    <citation type="submission" date="2022-11" db="EMBL/GenBank/DDBJ databases">
        <title>Lacinutrix neustonica HL-RS19T sp. nov., isolated from the surface microlayer sample of brackish Lake Shihwa.</title>
        <authorList>
            <person name="Choi J.Y."/>
            <person name="Hwang C.Y."/>
        </authorList>
    </citation>
    <scope>NUCLEOTIDE SEQUENCE</scope>
    <source>
        <strain evidence="1">HL-RS19</strain>
    </source>
</reference>
<evidence type="ECO:0000313" key="1">
    <source>
        <dbReference type="EMBL" id="WAC02724.1"/>
    </source>
</evidence>
<dbReference type="Gene3D" id="2.180.10.10">
    <property type="entry name" value="RHS repeat-associated core"/>
    <property type="match status" value="1"/>
</dbReference>
<dbReference type="Proteomes" id="UP001164705">
    <property type="component" value="Chromosome"/>
</dbReference>
<keyword evidence="2" id="KW-1185">Reference proteome</keyword>
<dbReference type="AlphaFoldDB" id="A0A9E8MXL2"/>
<name>A0A9E8MXL2_9FLAO</name>
<protein>
    <submittedName>
        <fullName evidence="1">Uncharacterized protein</fullName>
    </submittedName>
</protein>
<dbReference type="KEGG" id="lnu:N7U66_03370"/>
<sequence>MGQTQRFLRNKVSFINNKDKNGAVTKTYYSYDPHGNVEWCIQELPGIGRTAVAYSYDLISGNVNEVHFNKGQIGEYRHQYSYDEDNRIIAVKTSKDGYIRDEDARYDYYLHGPLMRTEIGEDKIQGLDYTYTIHGWLKGINTPNLEQNAYNPDGNNNRGDSPTKHAKDEFGMALGYYQGDFTREGVLNSGLTAANPFNLQNQVGGVQQNLYNGNISTWTSQIAEEAKEKNRASYLTGNAYRYDQLNRIKTATTALYSDTNESYDAIDGNANAFKTSYSYDKNGNLQTLKRYKEDGLLMDDLEYHYDLTSPNLSNRLTHVNDGVGRLVQRSMISLIKLMAITSMMKRVN</sequence>
<evidence type="ECO:0000313" key="2">
    <source>
        <dbReference type="Proteomes" id="UP001164705"/>
    </source>
</evidence>
<organism evidence="1 2">
    <name type="scientific">Lacinutrix neustonica</name>
    <dbReference type="NCBI Taxonomy" id="2980107"/>
    <lineage>
        <taxon>Bacteria</taxon>
        <taxon>Pseudomonadati</taxon>
        <taxon>Bacteroidota</taxon>
        <taxon>Flavobacteriia</taxon>
        <taxon>Flavobacteriales</taxon>
        <taxon>Flavobacteriaceae</taxon>
        <taxon>Lacinutrix</taxon>
    </lineage>
</organism>